<reference evidence="4 5" key="2">
    <citation type="submission" date="2018-11" db="EMBL/GenBank/DDBJ databases">
        <authorList>
            <consortium name="Pathogen Informatics"/>
        </authorList>
    </citation>
    <scope>NUCLEOTIDE SEQUENCE [LARGE SCALE GENOMIC DNA]</scope>
</reference>
<reference evidence="6" key="1">
    <citation type="submission" date="2017-02" db="UniProtKB">
        <authorList>
            <consortium name="WormBaseParasite"/>
        </authorList>
    </citation>
    <scope>IDENTIFICATION</scope>
</reference>
<evidence type="ECO:0000313" key="5">
    <source>
        <dbReference type="Proteomes" id="UP000278807"/>
    </source>
</evidence>
<evidence type="ECO:0000256" key="1">
    <source>
        <dbReference type="ARBA" id="ARBA00022734"/>
    </source>
</evidence>
<evidence type="ECO:0000259" key="3">
    <source>
        <dbReference type="PROSITE" id="PS51304"/>
    </source>
</evidence>
<dbReference type="PROSITE" id="PS51304">
    <property type="entry name" value="GALECTIN"/>
    <property type="match status" value="1"/>
</dbReference>
<feature type="domain" description="Galectin" evidence="3">
    <location>
        <begin position="1"/>
        <end position="69"/>
    </location>
</feature>
<dbReference type="Proteomes" id="UP000278807">
    <property type="component" value="Unassembled WGS sequence"/>
</dbReference>
<feature type="compositionally biased region" description="Low complexity" evidence="2">
    <location>
        <begin position="370"/>
        <end position="385"/>
    </location>
</feature>
<dbReference type="InterPro" id="IPR001079">
    <property type="entry name" value="Galectin_CRD"/>
</dbReference>
<dbReference type="InterPro" id="IPR013320">
    <property type="entry name" value="ConA-like_dom_sf"/>
</dbReference>
<dbReference type="WBParaSite" id="HNAJ_0000386001-mRNA-1">
    <property type="protein sequence ID" value="HNAJ_0000386001-mRNA-1"/>
    <property type="gene ID" value="HNAJ_0000386001"/>
</dbReference>
<evidence type="ECO:0000313" key="6">
    <source>
        <dbReference type="WBParaSite" id="HNAJ_0000386001-mRNA-1"/>
    </source>
</evidence>
<proteinExistence type="predicted"/>
<feature type="region of interest" description="Disordered" evidence="2">
    <location>
        <begin position="244"/>
        <end position="385"/>
    </location>
</feature>
<feature type="region of interest" description="Disordered" evidence="2">
    <location>
        <begin position="589"/>
        <end position="611"/>
    </location>
</feature>
<dbReference type="SUPFAM" id="SSF49899">
    <property type="entry name" value="Concanavalin A-like lectins/glucanases"/>
    <property type="match status" value="1"/>
</dbReference>
<dbReference type="EMBL" id="UZAE01002414">
    <property type="protein sequence ID" value="VDN99717.1"/>
    <property type="molecule type" value="Genomic_DNA"/>
</dbReference>
<dbReference type="OrthoDB" id="6251307at2759"/>
<protein>
    <submittedName>
        <fullName evidence="6">Galectin domain-containing protein</fullName>
    </submittedName>
</protein>
<feature type="region of interest" description="Disordered" evidence="2">
    <location>
        <begin position="892"/>
        <end position="921"/>
    </location>
</feature>
<evidence type="ECO:0000313" key="4">
    <source>
        <dbReference type="EMBL" id="VDN99717.1"/>
    </source>
</evidence>
<dbReference type="Gene3D" id="2.60.120.200">
    <property type="match status" value="1"/>
</dbReference>
<dbReference type="AlphaFoldDB" id="A0A0R3T9X1"/>
<name>A0A0R3T9X1_RODNA</name>
<sequence>MTYFQFLTVIKISSPVLYFGTKLIEVCTFTFKIYLNGQKLCQQNHLIPLPQITHLSIDGDADFTGVEFKDLLSENEGSLGSDYNEFNEQVAEVTPGFLRLSENRRSSNRKPKPPVVVATHGSFRARPTLATTLEEPDTYMNAREDVNIVTRTTHESVHAYADQNVSGARTSGSASTLPKRMSGGSYGSSKASLRDKLHLKRGSRASVPISGNEYANPASVEDVWVEEGGPEYSADGPAVLAASVPNLSSQPDKGKDKKLLGHSGHSKKHHSTSSPPAEEKKKGHGGFHFGRGSKKEKEPKPEKEKKEKKSLFGRKSSKHGSNKDLSTVENVVVIPEQSTVNEYANPEPSSEKRTLAKIARTAKTSPPSPRSLSKSSLRGSHGKGSYDIQEAERNYQFQSGTYQRASEGAAYANVDEAVVVALVTDQEQKTKLKGDSSNIASDLLSSSAKSKGTVEFFTENDPYLSIPLHLEDASILEATTNDAVLLSPKEEHKKKEKLKGSSAEIANDLIGNTPTLSNGIENYIGIHVVEPLILTQDSILSVYGKSFSPVPGVKESYDLEKVPESPTDKYKQLEDSTWEIKPAIRENVETSNVQQSKPPRDNVEVGEVSVSETSGLTKKEKKNLLKGDSAEIASNLFDIGSAKVLGITSLDGYPVCGTNGYHLPLKIDASNRDAQPIPYGIASQKYTQRLSSRTSAGGVEQERAATMPAGTVVMREGEKEKHHKRDRVSGFFKKMFKKNKSEGSVSEEEYGVTEGVGTEAEMMEFRTSSQQSYDFDGQETNFTVTASPSEVCLYASQLRGNKPALKSNTDLHTMCGYGLFRVPLTLTAAHIPADISTAGSRYTFGVFPSDKYRRESVSSYSSESSHGTRRHIKRHEVYRYNSMDSISTWSSITPRGSRHHYRRSERHRPQSVSSWSSISPNGTYRHRRRSEIYAINGTENIQNVDASRVQAAAYPDEGSAHSSHSSIPSLYGRVVIIGQSPGFRERIQSYRKRKEMAKKNRRDSGSNSSISSIASDRLPPAVVKVRGGEFATFEDAGPTIFEQRSQRREDVYANSKCLFKYKVILKSPLHGLQLP</sequence>
<organism evidence="6">
    <name type="scientific">Rodentolepis nana</name>
    <name type="common">Dwarf tapeworm</name>
    <name type="synonym">Hymenolepis nana</name>
    <dbReference type="NCBI Taxonomy" id="102285"/>
    <lineage>
        <taxon>Eukaryota</taxon>
        <taxon>Metazoa</taxon>
        <taxon>Spiralia</taxon>
        <taxon>Lophotrochozoa</taxon>
        <taxon>Platyhelminthes</taxon>
        <taxon>Cestoda</taxon>
        <taxon>Eucestoda</taxon>
        <taxon>Cyclophyllidea</taxon>
        <taxon>Hymenolepididae</taxon>
        <taxon>Rodentolepis</taxon>
    </lineage>
</organism>
<accession>A0A0R3T9X1</accession>
<feature type="compositionally biased region" description="Polar residues" evidence="2">
    <location>
        <begin position="164"/>
        <end position="176"/>
    </location>
</feature>
<keyword evidence="1" id="KW-0430">Lectin</keyword>
<evidence type="ECO:0000256" key="2">
    <source>
        <dbReference type="SAM" id="MobiDB-lite"/>
    </source>
</evidence>
<feature type="compositionally biased region" description="Basic residues" evidence="2">
    <location>
        <begin position="896"/>
        <end position="906"/>
    </location>
</feature>
<feature type="compositionally biased region" description="Basic residues" evidence="2">
    <location>
        <begin position="311"/>
        <end position="320"/>
    </location>
</feature>
<feature type="region of interest" description="Disordered" evidence="2">
    <location>
        <begin position="164"/>
        <end position="214"/>
    </location>
</feature>
<feature type="region of interest" description="Disordered" evidence="2">
    <location>
        <begin position="993"/>
        <end position="1013"/>
    </location>
</feature>
<feature type="compositionally biased region" description="Basic and acidic residues" evidence="2">
    <location>
        <begin position="293"/>
        <end position="310"/>
    </location>
</feature>
<dbReference type="GO" id="GO:0030246">
    <property type="term" value="F:carbohydrate binding"/>
    <property type="evidence" value="ECO:0007669"/>
    <property type="project" value="UniProtKB-KW"/>
</dbReference>
<keyword evidence="5" id="KW-1185">Reference proteome</keyword>
<gene>
    <name evidence="4" type="ORF">HNAJ_LOCUS3858</name>
</gene>